<evidence type="ECO:0000256" key="1">
    <source>
        <dbReference type="ARBA" id="ARBA00008569"/>
    </source>
</evidence>
<comment type="similarity">
    <text evidence="1">Belongs to the TYW3 family.</text>
</comment>
<dbReference type="Proteomes" id="UP001642464">
    <property type="component" value="Unassembled WGS sequence"/>
</dbReference>
<evidence type="ECO:0000256" key="9">
    <source>
        <dbReference type="SAM" id="MobiDB-lite"/>
    </source>
</evidence>
<feature type="region of interest" description="Disordered" evidence="9">
    <location>
        <begin position="269"/>
        <end position="312"/>
    </location>
</feature>
<dbReference type="SUPFAM" id="SSF111278">
    <property type="entry name" value="SSo0622-like"/>
    <property type="match status" value="1"/>
</dbReference>
<organism evidence="12 13">
    <name type="scientific">Durusdinium trenchii</name>
    <dbReference type="NCBI Taxonomy" id="1381693"/>
    <lineage>
        <taxon>Eukaryota</taxon>
        <taxon>Sar</taxon>
        <taxon>Alveolata</taxon>
        <taxon>Dinophyceae</taxon>
        <taxon>Suessiales</taxon>
        <taxon>Symbiodiniaceae</taxon>
        <taxon>Durusdinium</taxon>
    </lineage>
</organism>
<keyword evidence="6" id="KW-0819">tRNA processing</keyword>
<dbReference type="Gene3D" id="3.40.50.150">
    <property type="entry name" value="Vaccinia Virus protein VP39"/>
    <property type="match status" value="1"/>
</dbReference>
<dbReference type="EMBL" id="CAXAMM010024446">
    <property type="protein sequence ID" value="CAK9055261.1"/>
    <property type="molecule type" value="Genomic_DNA"/>
</dbReference>
<dbReference type="InterPro" id="IPR029063">
    <property type="entry name" value="SAM-dependent_MTases_sf"/>
</dbReference>
<dbReference type="InterPro" id="IPR056743">
    <property type="entry name" value="TRM5-TYW2-like_MTfase"/>
</dbReference>
<sequence length="978" mass="106689">MATETAEFLQRKRQILASLDRSPKGSLDAPIVDFLSWLNEQEGVVTTSSCSGRIAIFHGSADLNNSKGGQWLLASHALVDVPETWAQLQQSLEGQSDATGTLTTLLLEPFVLHAECVDATLGQTMLSAAREAGFRESGLSLGRKRVMVQIRTLALRLEVPLASDGRLLVDGNYFQTLLEIANRRLEENFARTQRLWAQLREALQRTEATPAEPWVLICASSLARGVKLALEARAWMDTDRKMQKLEGAESKIGVPLTMEAAEHFQALAASRAEASDQMAREPADVDQEKQKAEALPSPAAPRPPKSQRPPTSAADLEALWQTGALSLTRAELPGKAKPASHTDASHGKGVNLEEVILNLLKPLPLEKQQSLVSEKMLAEARSVVVQWRGDVALLPRGGALGSEWDALADLKALPAGLWESMRDALGARLLARQQEIRVDDEVRGGNVQVLAGSGSPWVVVPGPRGVRYSFVPCRDITKCMFSEGNAAEKERVAAWPVQGETILDMYAGIGFWTLPLLAAGAEHVFACEWNPHALEGLREGLRLLGAPGSCEVLAGDNRRDEVKTLVAGKCHRDIHMGDESYRGPPVRGFDDSQGPGITSFKAKTNLGPTDFGFLLGPLTWYGGVTRDTWRSLHGFFDFFGITGQVQEASSVPVPPSPLSDGSDAGAAWAGGYGDSSGMLKRCRSRGDQEMLVDAKRLAVEGLQPPIVALRPQQVLSGFVEGEDRGSNLQRGDKMDPPVVRTDPFSWLRDDTHQNDTTLEGAMWPSVVAFRSGWQNLHEEIQQLLEDEDTYCALEDEHKDGTRALSGLQELSDTLLREMRSAEPQVLWGVENWAEMVGARGHEKDSSVGIPSIYPGGYAYYSRGTKKRSYQSHFRARVVADATDSATRGQPVPADVAVLAEVINLKLADEEWELLLDENDLNDDGEGGSRPYLPLDSANLLHRSRSVCGPDPSADHLFYAYAKDFEGNDSYQISPLGAH</sequence>
<dbReference type="SUPFAM" id="SSF53335">
    <property type="entry name" value="S-adenosyl-L-methionine-dependent methyltransferases"/>
    <property type="match status" value="1"/>
</dbReference>
<keyword evidence="5" id="KW-0949">S-adenosyl-L-methionine</keyword>
<dbReference type="Pfam" id="PF02475">
    <property type="entry name" value="TRM5-TYW2_MTfase"/>
    <property type="match status" value="1"/>
</dbReference>
<keyword evidence="4" id="KW-0808">Transferase</keyword>
<evidence type="ECO:0000256" key="4">
    <source>
        <dbReference type="ARBA" id="ARBA00022679"/>
    </source>
</evidence>
<dbReference type="Pfam" id="PF02676">
    <property type="entry name" value="TYW3"/>
    <property type="match status" value="1"/>
</dbReference>
<feature type="domain" description="tRNA wybutosine-synthesizing protein" evidence="11">
    <location>
        <begin position="10"/>
        <end position="200"/>
    </location>
</feature>
<evidence type="ECO:0000256" key="3">
    <source>
        <dbReference type="ARBA" id="ARBA00022603"/>
    </source>
</evidence>
<evidence type="ECO:0000313" key="12">
    <source>
        <dbReference type="EMBL" id="CAK9055261.1"/>
    </source>
</evidence>
<reference evidence="12 13" key="1">
    <citation type="submission" date="2024-02" db="EMBL/GenBank/DDBJ databases">
        <authorList>
            <person name="Chen Y."/>
            <person name="Shah S."/>
            <person name="Dougan E. K."/>
            <person name="Thang M."/>
            <person name="Chan C."/>
        </authorList>
    </citation>
    <scope>NUCLEOTIDE SEQUENCE [LARGE SCALE GENOMIC DNA]</scope>
</reference>
<evidence type="ECO:0000256" key="5">
    <source>
        <dbReference type="ARBA" id="ARBA00022691"/>
    </source>
</evidence>
<feature type="compositionally biased region" description="Pro residues" evidence="9">
    <location>
        <begin position="298"/>
        <end position="307"/>
    </location>
</feature>
<accession>A0ABP0MUU6</accession>
<comment type="caution">
    <text evidence="12">The sequence shown here is derived from an EMBL/GenBank/DDBJ whole genome shotgun (WGS) entry which is preliminary data.</text>
</comment>
<dbReference type="Gene3D" id="3.30.1960.10">
    <property type="entry name" value="tRNA wybutosine-synthesizing-like"/>
    <property type="match status" value="1"/>
</dbReference>
<evidence type="ECO:0000256" key="7">
    <source>
        <dbReference type="ARBA" id="ARBA00030554"/>
    </source>
</evidence>
<dbReference type="InterPro" id="IPR003827">
    <property type="entry name" value="tRNA_yW-synthesising"/>
</dbReference>
<evidence type="ECO:0000259" key="10">
    <source>
        <dbReference type="Pfam" id="PF02475"/>
    </source>
</evidence>
<comment type="catalytic activity">
    <reaction evidence="8">
        <text>4-demethyl-7-[(3S)-3-amino-3-carboxypropyl]wyosine(37) in tRNA(Phe) + S-adenosyl-L-methionine = 7-[(3S)-3-amino-3-carboxypropyl]wyosine(37) in tRNA(Phe) + S-adenosyl-L-homocysteine + H(+)</text>
        <dbReference type="Rhea" id="RHEA:36635"/>
        <dbReference type="Rhea" id="RHEA-COMP:10378"/>
        <dbReference type="Rhea" id="RHEA-COMP:10379"/>
        <dbReference type="ChEBI" id="CHEBI:15378"/>
        <dbReference type="ChEBI" id="CHEBI:57856"/>
        <dbReference type="ChEBI" id="CHEBI:59789"/>
        <dbReference type="ChEBI" id="CHEBI:73543"/>
        <dbReference type="ChEBI" id="CHEBI:73550"/>
        <dbReference type="EC" id="2.1.1.282"/>
    </reaction>
</comment>
<keyword evidence="13" id="KW-1185">Reference proteome</keyword>
<evidence type="ECO:0000256" key="6">
    <source>
        <dbReference type="ARBA" id="ARBA00022694"/>
    </source>
</evidence>
<evidence type="ECO:0000256" key="8">
    <source>
        <dbReference type="ARBA" id="ARBA00049202"/>
    </source>
</evidence>
<keyword evidence="3" id="KW-0489">Methyltransferase</keyword>
<evidence type="ECO:0000259" key="11">
    <source>
        <dbReference type="Pfam" id="PF02676"/>
    </source>
</evidence>
<evidence type="ECO:0000256" key="2">
    <source>
        <dbReference type="ARBA" id="ARBA00012750"/>
    </source>
</evidence>
<feature type="domain" description="TRM5/TYW2-like methyltransferase" evidence="10">
    <location>
        <begin position="475"/>
        <end position="559"/>
    </location>
</feature>
<dbReference type="CDD" id="cd02440">
    <property type="entry name" value="AdoMet_MTases"/>
    <property type="match status" value="1"/>
</dbReference>
<protein>
    <recommendedName>
        <fullName evidence="2">tRNA(Phe) 7-[(3-amino-3-carboxypropyl)-4-demethylwyosine(37)-N(4)]-methyltransferase</fullName>
        <ecNumber evidence="2">2.1.1.282</ecNumber>
    </recommendedName>
    <alternativeName>
        <fullName evidence="7">tRNA(Phe) 7-((3-amino-3-carboxypropyl)-4-demethylwyosine(37)-N(4))-methyltransferase</fullName>
    </alternativeName>
</protein>
<evidence type="ECO:0000313" key="13">
    <source>
        <dbReference type="Proteomes" id="UP001642464"/>
    </source>
</evidence>
<dbReference type="InterPro" id="IPR036602">
    <property type="entry name" value="tRNA_yW-synthesising-like_sf"/>
</dbReference>
<dbReference type="EC" id="2.1.1.282" evidence="2"/>
<feature type="compositionally biased region" description="Basic and acidic residues" evidence="9">
    <location>
        <begin position="278"/>
        <end position="292"/>
    </location>
</feature>
<dbReference type="PANTHER" id="PTHR48418:SF1">
    <property type="entry name" value="TRNA WYBUTOSINE-SYNTHESIZING PROTEIN 3"/>
    <property type="match status" value="1"/>
</dbReference>
<dbReference type="PANTHER" id="PTHR48418">
    <property type="entry name" value="TRNA WYBUTOSINE-SYNTHESIZING PROTEIN 3"/>
    <property type="match status" value="1"/>
</dbReference>
<name>A0ABP0MUU6_9DINO</name>
<gene>
    <name evidence="12" type="ORF">SCF082_LOCUS29908</name>
</gene>
<proteinExistence type="inferred from homology"/>